<comment type="similarity">
    <text evidence="1">Belongs to the DDB1 family.</text>
</comment>
<feature type="compositionally biased region" description="Basic and acidic residues" evidence="3">
    <location>
        <begin position="1092"/>
        <end position="1103"/>
    </location>
</feature>
<feature type="domain" description="RSE1/DDB1/CPSF1 C-terminal" evidence="4">
    <location>
        <begin position="1109"/>
        <end position="1364"/>
    </location>
</feature>
<sequence>MSHLYTYFVTSAPGGATQAALSCRLAKGSDQRYLVCLKRHFIDVYSLEKVSEPGEVDRAQRRSDGPILTATLKAHTNLLTFAEYRPPGADQSHLLVVTSNLLLLLLTFDEEASKFVIRPVVSLQEPNGQEVESDVLLKVDQNYNLILFHGLRKTLKCIVLDHNDYFHFNHVITMRTGEAIFLDFAFMETAYRSAGPSSPESPSSNRMISSVKYATSGTPSLPKGIKSGKYIMECKLLLITANSLEADSYGAYPESWYSGIHIFFEIEYIEGDRTFNAYGCSPLFGEPMQLGKQFVKFLPLKLNSGNYHHDSLLLLGMQALGVLSFRDPKNINILHTDISIGEICSYCAIEENKRYLIGDNTGALYLLDLVVSRKTLSNCLKKRAGATNTVNVVQQVATSTEYNTVVDIVVTKVGVYSPPTSLIRIGSDTFYIATSVGNCRTVRFSGLGNLCVEHVKEHETLEPRTLGLESAETWKQTNLGPIMDFTFGDRRDESSPCILACCGYGAEGRVCRITVGIGINIFAANTIDGVRKLFLVESNEVFDSREIVICCVFFNCSRFYRLSIPGLRSLTNGNKRRVIDLHSCGDWLITRVDPTSNGFVERERTLLLTKFNGTTLVQVTSGNIIILKDENCGGPIMKCSVSDICNQADILAADELIILFAIVSGSRVYIVLSDNNLLVIEIKNVMRVISCKTIPKQVSAIAYICDSDLNKEGYRGLLGLSTWEGSELYLLDPDNLECLSHTKLMCGFGIAVMAIRFSVVGNAVYLFVALSDGTLVLYSLKFGKGASEKETALSILLKNIVKISDGAIGLASVNVSGDSKRDMSCNLSSNNLVTTGANPTLIYTKKGKIEYSRINTPVINSICGVTSIETEICLGVPLVYISSDDQLCVGELDTVGNLHVETICSGRSFNKICYHGESDLIVVGCAGELIANTESAFPSEGSMADANGTVFRCINGESSPCLPGMSKLEECAKFINLKTKEVIHTLHMPPRHIVSSLTTVSFKDQRKMIAVGTSLASADEYVPTEGYIFLVDIISSSNDKWEIVLLRTVLPLSAGIVEMVECNNALVVALNDTVSVMTLTRDDETSENTGSFDKKEHKLEPMHSSDSSYGQYKLVQRAEYVSCTYVVSLNTYKDSIVIGDLMSSIRILQWNGRSLKEMGKDFNSMYCTAVAAIDNTRCMVSDSSGNLCIFGKNNHPTNDRQAIKVEDIGLFHHGENINKIVKNPNKEKSVPMQDLATSQDMPEFLGHSQCSREFCCMMHDSEIISPQIISTHVVKGLTKPNNFWNYQFNNIFTCATSAGSLLQLCLFEDDKLFYRLSMLEEAINGLQNEIGNIENKHWRAFKNKWAMRSSKGFIDGDVVESFLDLNPEIRDKVFNDLRHNDSNGFFHSPDLLLLEIEHIKRLRR</sequence>
<dbReference type="SUPFAM" id="SSF50998">
    <property type="entry name" value="Quinoprotein alcohol dehydrogenase-like"/>
    <property type="match status" value="1"/>
</dbReference>
<dbReference type="GO" id="GO:0003676">
    <property type="term" value="F:nucleic acid binding"/>
    <property type="evidence" value="ECO:0007669"/>
    <property type="project" value="InterPro"/>
</dbReference>
<comment type="caution">
    <text evidence="5">The sequence shown here is derived from an EMBL/GenBank/DDBJ whole genome shotgun (WGS) entry which is preliminary data.</text>
</comment>
<protein>
    <recommendedName>
        <fullName evidence="2">DNA damage-binding protein 1</fullName>
    </recommendedName>
</protein>
<dbReference type="InterPro" id="IPR011047">
    <property type="entry name" value="Quinoprotein_ADH-like_sf"/>
</dbReference>
<dbReference type="GO" id="GO:0005634">
    <property type="term" value="C:nucleus"/>
    <property type="evidence" value="ECO:0007669"/>
    <property type="project" value="InterPro"/>
</dbReference>
<evidence type="ECO:0000313" key="6">
    <source>
        <dbReference type="Proteomes" id="UP001230268"/>
    </source>
</evidence>
<gene>
    <name evidence="5" type="ORF">BgAZ_401280</name>
</gene>
<name>A0AAD8PCI3_BABGI</name>
<proteinExistence type="inferred from homology"/>
<accession>A0AAD8PCI3</accession>
<dbReference type="InterPro" id="IPR004871">
    <property type="entry name" value="RSE1/DDB1/CPSF1_C"/>
</dbReference>
<feature type="domain" description="RSE1/DDB1/CPSF1 C-terminal" evidence="4">
    <location>
        <begin position="971"/>
        <end position="1083"/>
    </location>
</feature>
<keyword evidence="6" id="KW-1185">Reference proteome</keyword>
<dbReference type="Pfam" id="PF03178">
    <property type="entry name" value="CPSF_A"/>
    <property type="match status" value="2"/>
</dbReference>
<evidence type="ECO:0000313" key="5">
    <source>
        <dbReference type="EMBL" id="KAK1442098.1"/>
    </source>
</evidence>
<reference evidence="5" key="1">
    <citation type="submission" date="2023-08" db="EMBL/GenBank/DDBJ databases">
        <title>Draft sequence of the Babesia gibsoni genome.</title>
        <authorList>
            <person name="Yamagishi J.Y."/>
            <person name="Xuan X.X."/>
        </authorList>
    </citation>
    <scope>NUCLEOTIDE SEQUENCE</scope>
    <source>
        <strain evidence="5">Azabu</strain>
    </source>
</reference>
<dbReference type="Gene3D" id="1.10.150.910">
    <property type="match status" value="1"/>
</dbReference>
<evidence type="ECO:0000256" key="3">
    <source>
        <dbReference type="SAM" id="MobiDB-lite"/>
    </source>
</evidence>
<dbReference type="InterPro" id="IPR050358">
    <property type="entry name" value="RSE1/DDB1/CFT1"/>
</dbReference>
<feature type="region of interest" description="Disordered" evidence="3">
    <location>
        <begin position="1082"/>
        <end position="1104"/>
    </location>
</feature>
<dbReference type="EMBL" id="JAVEPI010000004">
    <property type="protein sequence ID" value="KAK1442098.1"/>
    <property type="molecule type" value="Genomic_DNA"/>
</dbReference>
<dbReference type="InterPro" id="IPR015943">
    <property type="entry name" value="WD40/YVTN_repeat-like_dom_sf"/>
</dbReference>
<evidence type="ECO:0000259" key="4">
    <source>
        <dbReference type="Pfam" id="PF03178"/>
    </source>
</evidence>
<dbReference type="Proteomes" id="UP001230268">
    <property type="component" value="Unassembled WGS sequence"/>
</dbReference>
<dbReference type="Gene3D" id="2.130.10.10">
    <property type="entry name" value="YVTN repeat-like/Quinoprotein amine dehydrogenase"/>
    <property type="match status" value="3"/>
</dbReference>
<evidence type="ECO:0000256" key="2">
    <source>
        <dbReference type="ARBA" id="ARBA00014577"/>
    </source>
</evidence>
<evidence type="ECO:0000256" key="1">
    <source>
        <dbReference type="ARBA" id="ARBA00007453"/>
    </source>
</evidence>
<dbReference type="PANTHER" id="PTHR10644">
    <property type="entry name" value="DNA REPAIR/RNA PROCESSING CPSF FAMILY"/>
    <property type="match status" value="1"/>
</dbReference>
<organism evidence="5 6">
    <name type="scientific">Babesia gibsoni</name>
    <dbReference type="NCBI Taxonomy" id="33632"/>
    <lineage>
        <taxon>Eukaryota</taxon>
        <taxon>Sar</taxon>
        <taxon>Alveolata</taxon>
        <taxon>Apicomplexa</taxon>
        <taxon>Aconoidasida</taxon>
        <taxon>Piroplasmida</taxon>
        <taxon>Babesiidae</taxon>
        <taxon>Babesia</taxon>
    </lineage>
</organism>